<dbReference type="Proteomes" id="UP000054107">
    <property type="component" value="Unassembled WGS sequence"/>
</dbReference>
<dbReference type="EMBL" id="LN722188">
    <property type="protein sequence ID" value="CEP09713.1"/>
    <property type="molecule type" value="Genomic_DNA"/>
</dbReference>
<name>A0A0B7N2S9_9FUNG</name>
<evidence type="ECO:0000313" key="1">
    <source>
        <dbReference type="EMBL" id="CEP09713.1"/>
    </source>
</evidence>
<dbReference type="OrthoDB" id="2245303at2759"/>
<dbReference type="STRING" id="35722.A0A0B7N2S9"/>
<sequence length="359" mass="40062">MRFDNDSAVLLACDSLSSSPRIQENCILAAKIGQLKPILLTSSSGKIYSFLTASNNISDILSDEPTGTWSLPTLDNSVAEGSSTSTNADHLFKHIASTSPIYRHIADEEFVELSEQIVQEINKDWAYFPQLRFATLQMFAGCILLSGSTALLVNCVEPYGRLKSIDAHHERRTSSSIHQSSFPKSKSKYGQIEICLTHDDNTTKLKIGAISCNLLITSSVRLDKQTIANKTIEIGPNTSNFIPLPDAPIYLSLAQLKLGQKLLEDDEATCVNQSYLFYQLRQLRSKFHCLSTYTLCRSFSSITSDISYRPYTIWTLCEYDSPQKLDSQSHRLSRMFQSIASEVIKNGTAAHIQVRLLDQ</sequence>
<keyword evidence="2" id="KW-1185">Reference proteome</keyword>
<protein>
    <submittedName>
        <fullName evidence="1">Uncharacterized protein</fullName>
    </submittedName>
</protein>
<proteinExistence type="predicted"/>
<evidence type="ECO:0000313" key="2">
    <source>
        <dbReference type="Proteomes" id="UP000054107"/>
    </source>
</evidence>
<reference evidence="1 2" key="1">
    <citation type="submission" date="2014-09" db="EMBL/GenBank/DDBJ databases">
        <authorList>
            <person name="Ellenberger Sabrina"/>
        </authorList>
    </citation>
    <scope>NUCLEOTIDE SEQUENCE [LARGE SCALE GENOMIC DNA]</scope>
    <source>
        <strain evidence="1 2">CBS 412.66</strain>
    </source>
</reference>
<dbReference type="AlphaFoldDB" id="A0A0B7N2S9"/>
<gene>
    <name evidence="1" type="primary">PARPA_03264.1 scaffold 7241</name>
</gene>
<organism evidence="1 2">
    <name type="scientific">Parasitella parasitica</name>
    <dbReference type="NCBI Taxonomy" id="35722"/>
    <lineage>
        <taxon>Eukaryota</taxon>
        <taxon>Fungi</taxon>
        <taxon>Fungi incertae sedis</taxon>
        <taxon>Mucoromycota</taxon>
        <taxon>Mucoromycotina</taxon>
        <taxon>Mucoromycetes</taxon>
        <taxon>Mucorales</taxon>
        <taxon>Mucorineae</taxon>
        <taxon>Mucoraceae</taxon>
        <taxon>Parasitella</taxon>
    </lineage>
</organism>
<accession>A0A0B7N2S9</accession>